<dbReference type="PROSITE" id="PS50089">
    <property type="entry name" value="ZF_RING_2"/>
    <property type="match status" value="1"/>
</dbReference>
<dbReference type="STRING" id="53468.A0A0R3U2L1"/>
<dbReference type="OrthoDB" id="1630758at2759"/>
<dbReference type="InterPro" id="IPR001841">
    <property type="entry name" value="Znf_RING"/>
</dbReference>
<keyword evidence="8" id="KW-1185">Reference proteome</keyword>
<evidence type="ECO:0000256" key="4">
    <source>
        <dbReference type="PROSITE-ProRule" id="PRU00175"/>
    </source>
</evidence>
<evidence type="ECO:0000256" key="2">
    <source>
        <dbReference type="ARBA" id="ARBA00022771"/>
    </source>
</evidence>
<dbReference type="SMART" id="SM00504">
    <property type="entry name" value="Ubox"/>
    <property type="match status" value="1"/>
</dbReference>
<proteinExistence type="predicted"/>
<reference evidence="9" key="2">
    <citation type="submission" date="2019-11" db="UniProtKB">
        <authorList>
            <consortium name="WormBaseParasite"/>
        </authorList>
    </citation>
    <scope>IDENTIFICATION</scope>
</reference>
<keyword evidence="2 4" id="KW-0863">Zinc-finger</keyword>
<name>A0A0R3U2L1_MESCO</name>
<dbReference type="InterPro" id="IPR017907">
    <property type="entry name" value="Znf_RING_CS"/>
</dbReference>
<dbReference type="Pfam" id="PF13923">
    <property type="entry name" value="zf-C3HC4_2"/>
    <property type="match status" value="1"/>
</dbReference>
<dbReference type="InterPro" id="IPR003613">
    <property type="entry name" value="Ubox_domain"/>
</dbReference>
<dbReference type="InterPro" id="IPR051438">
    <property type="entry name" value="RNF_E3_ubiq-protein_ligase"/>
</dbReference>
<evidence type="ECO:0000259" key="6">
    <source>
        <dbReference type="PROSITE" id="PS50089"/>
    </source>
</evidence>
<dbReference type="SUPFAM" id="SSF57850">
    <property type="entry name" value="RING/U-box"/>
    <property type="match status" value="1"/>
</dbReference>
<dbReference type="InterPro" id="IPR013083">
    <property type="entry name" value="Znf_RING/FYVE/PHD"/>
</dbReference>
<dbReference type="GO" id="GO:0008270">
    <property type="term" value="F:zinc ion binding"/>
    <property type="evidence" value="ECO:0007669"/>
    <property type="project" value="UniProtKB-KW"/>
</dbReference>
<dbReference type="GO" id="GO:0000209">
    <property type="term" value="P:protein polyubiquitination"/>
    <property type="evidence" value="ECO:0007669"/>
    <property type="project" value="TreeGrafter"/>
</dbReference>
<reference evidence="7 8" key="1">
    <citation type="submission" date="2018-10" db="EMBL/GenBank/DDBJ databases">
        <authorList>
            <consortium name="Pathogen Informatics"/>
        </authorList>
    </citation>
    <scope>NUCLEOTIDE SEQUENCE [LARGE SCALE GENOMIC DNA]</scope>
</reference>
<feature type="compositionally biased region" description="Polar residues" evidence="5">
    <location>
        <begin position="8"/>
        <end position="21"/>
    </location>
</feature>
<feature type="region of interest" description="Disordered" evidence="5">
    <location>
        <begin position="234"/>
        <end position="255"/>
    </location>
</feature>
<feature type="compositionally biased region" description="Basic residues" evidence="5">
    <location>
        <begin position="246"/>
        <end position="255"/>
    </location>
</feature>
<feature type="compositionally biased region" description="Basic and acidic residues" evidence="5">
    <location>
        <begin position="27"/>
        <end position="39"/>
    </location>
</feature>
<sequence>MARIRGASRSSRPQNTNTSGRRAQKRQRSEPEEVTESEDRAFIRPSAISPHLFCVICSEVFNRPYRAPCGHSFCHACICAWLKNGACCPIDRKRLTVSQLHHDFILENIIGDYVVACPWRSSGCSYVGPLCQLASHKKDCVMNPDHLPPALRNRERENIRLLQSSGSSTSSLPEILLPTPVTIELSPDNSVSSLSGSIEVEVEDDALLPPPPPSLLMRLYQKADSDSRNLLCSFLSDSSNGPTHAPRGKRSRRRL</sequence>
<dbReference type="EMBL" id="UXSR01000068">
    <property type="protein sequence ID" value="VDD74716.1"/>
    <property type="molecule type" value="Genomic_DNA"/>
</dbReference>
<accession>A0A0R3U2L1</accession>
<evidence type="ECO:0000256" key="5">
    <source>
        <dbReference type="SAM" id="MobiDB-lite"/>
    </source>
</evidence>
<dbReference type="PANTHER" id="PTHR46016:SF1">
    <property type="entry name" value="RING-TYPE DOMAIN-CONTAINING PROTEIN"/>
    <property type="match status" value="1"/>
</dbReference>
<dbReference type="Proteomes" id="UP000267029">
    <property type="component" value="Unassembled WGS sequence"/>
</dbReference>
<feature type="domain" description="RING-type" evidence="6">
    <location>
        <begin position="54"/>
        <end position="92"/>
    </location>
</feature>
<gene>
    <name evidence="7" type="ORF">MCOS_LOCUS719</name>
</gene>
<evidence type="ECO:0000313" key="7">
    <source>
        <dbReference type="EMBL" id="VDD74716.1"/>
    </source>
</evidence>
<dbReference type="AlphaFoldDB" id="A0A0R3U2L1"/>
<dbReference type="GO" id="GO:0006511">
    <property type="term" value="P:ubiquitin-dependent protein catabolic process"/>
    <property type="evidence" value="ECO:0007669"/>
    <property type="project" value="TreeGrafter"/>
</dbReference>
<evidence type="ECO:0000256" key="1">
    <source>
        <dbReference type="ARBA" id="ARBA00022723"/>
    </source>
</evidence>
<evidence type="ECO:0000313" key="9">
    <source>
        <dbReference type="WBParaSite" id="MCU_003661-RA"/>
    </source>
</evidence>
<feature type="region of interest" description="Disordered" evidence="5">
    <location>
        <begin position="1"/>
        <end position="39"/>
    </location>
</feature>
<dbReference type="PROSITE" id="PS00518">
    <property type="entry name" value="ZF_RING_1"/>
    <property type="match status" value="1"/>
</dbReference>
<dbReference type="GO" id="GO:0061630">
    <property type="term" value="F:ubiquitin protein ligase activity"/>
    <property type="evidence" value="ECO:0007669"/>
    <property type="project" value="TreeGrafter"/>
</dbReference>
<keyword evidence="3" id="KW-0862">Zinc</keyword>
<protein>
    <submittedName>
        <fullName evidence="9">RING-type domain-containing protein</fullName>
    </submittedName>
</protein>
<dbReference type="WBParaSite" id="MCU_003661-RA">
    <property type="protein sequence ID" value="MCU_003661-RA"/>
    <property type="gene ID" value="MCU_003661"/>
</dbReference>
<evidence type="ECO:0000256" key="3">
    <source>
        <dbReference type="ARBA" id="ARBA00022833"/>
    </source>
</evidence>
<dbReference type="PANTHER" id="PTHR46016">
    <property type="entry name" value="ZINC FINGER, RING/FYVE/PHD-TYPE"/>
    <property type="match status" value="1"/>
</dbReference>
<dbReference type="Gene3D" id="3.30.40.10">
    <property type="entry name" value="Zinc/RING finger domain, C3HC4 (zinc finger)"/>
    <property type="match status" value="1"/>
</dbReference>
<dbReference type="SMART" id="SM00184">
    <property type="entry name" value="RING"/>
    <property type="match status" value="1"/>
</dbReference>
<evidence type="ECO:0000313" key="8">
    <source>
        <dbReference type="Proteomes" id="UP000267029"/>
    </source>
</evidence>
<organism evidence="9">
    <name type="scientific">Mesocestoides corti</name>
    <name type="common">Flatworm</name>
    <dbReference type="NCBI Taxonomy" id="53468"/>
    <lineage>
        <taxon>Eukaryota</taxon>
        <taxon>Metazoa</taxon>
        <taxon>Spiralia</taxon>
        <taxon>Lophotrochozoa</taxon>
        <taxon>Platyhelminthes</taxon>
        <taxon>Cestoda</taxon>
        <taxon>Eucestoda</taxon>
        <taxon>Cyclophyllidea</taxon>
        <taxon>Mesocestoididae</taxon>
        <taxon>Mesocestoides</taxon>
    </lineage>
</organism>
<keyword evidence="1" id="KW-0479">Metal-binding</keyword>